<feature type="domain" description="DUF7927" evidence="9">
    <location>
        <begin position="1181"/>
        <end position="1309"/>
    </location>
</feature>
<sequence length="2673" mass="273880">MQQGWIARALAVLTASVVALTGLVAPQLMAPTGPASAAEENGYVINEPWQLVSPGSATTANTPGAHRTAATMRATSQLQTRSGPIGVTATMTAPGQVAGTNILTNTNSQGWGGHGATSGMFLGAPTPSNVPGLGVLTNASTCDGALGSAGHQNFNGLCPSTTTVTLAFDRAVTDPVLDLGGIGGWGYYGWTTEDGVEYAKGSFNSQEWVITTPGVTMTLAGEAPTNLVVDRGRLRTIADNTSGSCGVAEKAAAGTRFESPNMALAGCGSVQLHGTFTEVSFEMDTFISRFSGWPTSTHRTGANYFRNDGDIFADGQNGLNVVWGERMRLPTGPSDGDQSDYSILSVRLPQHAELGDRVWVDENENGLQDVGETGVAGITVELLDGAGEPVLAADGTPITTTTDASGDYLFGELAYGEYRVRFSGMPNGWFFTARGAGAPDSSSAADPSNGLTDPIRLDAATPRNFDQDAGLIRRDPGFELTKTADPATGTRVQPGRTISYTLVGENTGELPLDPVRLTDELAQVLDHATLTVQPTADIDGEPAAAPTLAGTELRWTGVLQPGQRVTVRYTVTVDQDAAGATIRNDASASATPVGGSPIVPEGVSTSHPVPEPGFELGKSAAPASGTAVHPGEEVRYTITGTNTGETRLDPVTVTDELAGVLDDAAIVDGPTATIGGEPATAPTVDGTVLRWSGVLDPDEIVTIAYTVRVNQGTEGQRLENRADGRAVPPAGPVIESPESTTTHPIPTPGFELRKDNMVVNFGDLFMAGLRAAADAVASPFAARTADPGDRVEYQLTGTNTGGTALDPVTITDDLSDVLDDGTVVTGPEAWIGSVRASDPVIDGTTLRWSGRLEPDQLVRITYTVLVDADASGGVLRNTATGVAQPPGSEPIRQEDAVETPIRSASLDFEKRSAPADGATVHPGDEIAYTLVAENTGDAPLDPVTVTDDLAGVLEHASLTGSPTATIDGTATTDPVLDDTTLRWTGVLNAGQRVTIEYTVTVHDDASGVTLTNVADATATPPSGFPPIESGEQSTSHPVPASGFIFAKSADPASGSTVAPGSEITYTVTGRNTGATLLDPVEISDDLSEVLAASSLVGSPSARIDGAPAAEPTLTSTRLAWSGALPAGATVTIEYTVRVDDDAAGSSFANHARATAQPPGSAPPIVASEVETTHEVPRPGFDLAKSATPPSGSTVDPGQTVTYVVTGTNSGETPLDVELRDELAEVLEHAALTSGPTASIDGTPAPAPTLTGTVLEWSGELQPDQVVRLEYTVTVNQDAAGAELGNVVTGTVQPPGTGPAIDPGRRETSHAVPVPGFELSKSADPVSGTEVHPGGTITYTLRGENTGQTRLDPVELVDELDEVLSSASLSGTPSASIDGTATTDPTIDGTRLRWTGALDPGQTVTVRYTVTVDAEAAGAMLENRASGTAAPPGGPVLTAPEVQTFHPVPEPALELRKRATPDSGTTVRPGDEITYTVSAENTGETVLDPTTVVDDLGEVLNAATLSGTPSAEIDGSPAAAPTLDGTELRWTGRLERGQTVILRYTVVVAADAAGNTLRNSATASAQPPGTGPALTQGPRRTTHEVPTPAYEFTKTADPESGSTVNPGDEIDYVLTGRNTGETPLDPVTVTDELAEVLANASITGDPVATIDGEPAAAPVLDGTTLRWTGSLRPGQTVAIRYTVTVHDDAAGATLRNIASSTAQPPGTGPALAPDPQQTTHEVPTPAYEFTKTADPVTGSTVNPGDEIDYVLVGRNTGDTPLDVALRDELAEVLENATVSEAPSATIDDEPAAAPVVDGTTLRWAGRLRPGAVVTVRYTVTVHDDAAGATLRNVASSTAQPPGTGPALAPDPQQTTHEVPTPAYEFTKTADPVTGSTVNPGDEIDYVLVGRNTGDTPLDPVTVTDELAEVLANADLTGDPAATIDGEPAAAPAVDGTTLRWTGSLRPGQTVELRYTVTVHDDAAGATLRNAARSTAQPPGTGPALAPPQQTTTHPVPVPGFALAKAAEPASGTTVNPGERVSYTVVGRNTGATPLDPVTIADELSGVLDHAELVDAPTATIDGEPAPAPVLDGSTLRWTGTLAVGQAVTLSYTVAVADDAAGERLRNVATGAAQPPGTGQALDGGRHETVHAVPVPGFSLAKSADPAPGSTVHPGQSIEYTLTGTNTGETVLDPVEIRDELAEVLAHAALRGAATASIDGSPAATPTLDGTVLRWSGALRPNETVTIRYTVVVDESAAGVTLRNSASGTATPPGGPVLEAPEVATTHEVPVSGYRFEKTASPADGSVVSRGEQLRYTLSGVNTGETLLDPVEIRDELAGVLANAALAAAPEATIDGAPAPAPVVEGELLRWTGALEPGQRVEITYTVTVSDEAAGRLRNTATSTATPPGGPRIESGERSTSHPIPAIELAKRAELAGSGVAGDVIDYTFTITNTGGTRLDDVVLRDPLPGLGELSYAWPDPGAPGVLEVGQTATASASYTLTQADVDAGSVRNTATVTGTPPGDGTPLVTDEDGTSTPAEQRATVALEKTGRASGDRTGELVEFRFLVTNTGTVTLREVAIDDPLPGLSTLRFDWPDDSAPGVLAPGESATATASYRLTAADVERGRVHNAASATGTPPGSLTPPRTSDETTVVVGGLPATGVSLGAGVLAAFLLAAGALLLPLRRRRSVRRSEE</sequence>
<evidence type="ECO:0000256" key="5">
    <source>
        <dbReference type="SAM" id="Phobius"/>
    </source>
</evidence>
<feature type="compositionally biased region" description="Low complexity" evidence="4">
    <location>
        <begin position="437"/>
        <end position="448"/>
    </location>
</feature>
<keyword evidence="3 6" id="KW-0732">Signal</keyword>
<dbReference type="Gene3D" id="2.60.40.740">
    <property type="match status" value="2"/>
</dbReference>
<comment type="caution">
    <text evidence="10">The sequence shown here is derived from an EMBL/GenBank/DDBJ whole genome shotgun (WGS) entry which is preliminary data.</text>
</comment>
<dbReference type="PANTHER" id="PTHR34819">
    <property type="entry name" value="LARGE CYSTEINE-RICH PERIPLASMIC PROTEIN OMCB"/>
    <property type="match status" value="1"/>
</dbReference>
<feature type="domain" description="DUF7927" evidence="9">
    <location>
        <begin position="1726"/>
        <end position="1857"/>
    </location>
</feature>
<feature type="compositionally biased region" description="Low complexity" evidence="4">
    <location>
        <begin position="2493"/>
        <end position="2507"/>
    </location>
</feature>
<dbReference type="NCBIfam" id="TIGR01451">
    <property type="entry name" value="B_ant_repeat"/>
    <property type="match status" value="3"/>
</dbReference>
<evidence type="ECO:0000313" key="10">
    <source>
        <dbReference type="EMBL" id="GGR37620.1"/>
    </source>
</evidence>
<feature type="signal peptide" evidence="6">
    <location>
        <begin position="1"/>
        <end position="37"/>
    </location>
</feature>
<dbReference type="InterPro" id="IPR013783">
    <property type="entry name" value="Ig-like_fold"/>
</dbReference>
<feature type="domain" description="DUF7927" evidence="9">
    <location>
        <begin position="1452"/>
        <end position="1583"/>
    </location>
</feature>
<dbReference type="InterPro" id="IPR057687">
    <property type="entry name" value="DUF7927"/>
</dbReference>
<evidence type="ECO:0000256" key="2">
    <source>
        <dbReference type="ARBA" id="ARBA00022525"/>
    </source>
</evidence>
<dbReference type="PANTHER" id="PTHR34819:SF3">
    <property type="entry name" value="CELL SURFACE PROTEIN"/>
    <property type="match status" value="1"/>
</dbReference>
<accession>A0A918FH91</accession>
<feature type="domain" description="SD-repeat containing protein B" evidence="7">
    <location>
        <begin position="352"/>
        <end position="471"/>
    </location>
</feature>
<evidence type="ECO:0000256" key="3">
    <source>
        <dbReference type="ARBA" id="ARBA00022729"/>
    </source>
</evidence>
<feature type="region of interest" description="Disordered" evidence="4">
    <location>
        <begin position="722"/>
        <end position="748"/>
    </location>
</feature>
<dbReference type="Gene3D" id="2.60.40.10">
    <property type="entry name" value="Immunoglobulins"/>
    <property type="match status" value="1"/>
</dbReference>
<evidence type="ECO:0000259" key="8">
    <source>
        <dbReference type="Pfam" id="PF24346"/>
    </source>
</evidence>
<feature type="region of interest" description="Disordered" evidence="4">
    <location>
        <begin position="2608"/>
        <end position="2628"/>
    </location>
</feature>
<dbReference type="InterPro" id="IPR055354">
    <property type="entry name" value="DUF7507"/>
</dbReference>
<feature type="domain" description="DUF7927" evidence="9">
    <location>
        <begin position="1045"/>
        <end position="1169"/>
    </location>
</feature>
<feature type="region of interest" description="Disordered" evidence="4">
    <location>
        <begin position="1698"/>
        <end position="1719"/>
    </location>
</feature>
<feature type="domain" description="DUF7927" evidence="9">
    <location>
        <begin position="615"/>
        <end position="745"/>
    </location>
</feature>
<feature type="domain" description="DUF7927" evidence="9">
    <location>
        <begin position="1862"/>
        <end position="1994"/>
    </location>
</feature>
<keyword evidence="11" id="KW-1185">Reference proteome</keyword>
<feature type="region of interest" description="Disordered" evidence="4">
    <location>
        <begin position="1833"/>
        <end position="1856"/>
    </location>
</feature>
<feature type="domain" description="DUF7927" evidence="9">
    <location>
        <begin position="1589"/>
        <end position="1721"/>
    </location>
</feature>
<organism evidence="10 11">
    <name type="scientific">Agromyces mediolanus</name>
    <name type="common">Corynebacterium mediolanum</name>
    <dbReference type="NCBI Taxonomy" id="41986"/>
    <lineage>
        <taxon>Bacteria</taxon>
        <taxon>Bacillati</taxon>
        <taxon>Actinomycetota</taxon>
        <taxon>Actinomycetes</taxon>
        <taxon>Micrococcales</taxon>
        <taxon>Microbacteriaceae</taxon>
        <taxon>Agromyces</taxon>
    </lineage>
</organism>
<feature type="region of interest" description="Disordered" evidence="4">
    <location>
        <begin position="1970"/>
        <end position="1995"/>
    </location>
</feature>
<feature type="region of interest" description="Disordered" evidence="4">
    <location>
        <begin position="437"/>
        <end position="457"/>
    </location>
</feature>
<feature type="compositionally biased region" description="Polar residues" evidence="4">
    <location>
        <begin position="2610"/>
        <end position="2624"/>
    </location>
</feature>
<feature type="domain" description="DUF7927" evidence="9">
    <location>
        <begin position="906"/>
        <end position="1038"/>
    </location>
</feature>
<reference evidence="10" key="1">
    <citation type="journal article" date="2014" name="Int. J. Syst. Evol. Microbiol.">
        <title>Complete genome sequence of Corynebacterium casei LMG S-19264T (=DSM 44701T), isolated from a smear-ripened cheese.</title>
        <authorList>
            <consortium name="US DOE Joint Genome Institute (JGI-PGF)"/>
            <person name="Walter F."/>
            <person name="Albersmeier A."/>
            <person name="Kalinowski J."/>
            <person name="Ruckert C."/>
        </authorList>
    </citation>
    <scope>NUCLEOTIDE SEQUENCE</scope>
    <source>
        <strain evidence="10">JCM 3346</strain>
    </source>
</reference>
<feature type="region of interest" description="Disordered" evidence="4">
    <location>
        <begin position="1288"/>
        <end position="1308"/>
    </location>
</feature>
<evidence type="ECO:0000259" key="7">
    <source>
        <dbReference type="Pfam" id="PF17210"/>
    </source>
</evidence>
<feature type="region of interest" description="Disordered" evidence="4">
    <location>
        <begin position="2493"/>
        <end position="2517"/>
    </location>
</feature>
<feature type="domain" description="DUF7927" evidence="9">
    <location>
        <begin position="479"/>
        <end position="609"/>
    </location>
</feature>
<feature type="domain" description="DUF7507" evidence="8">
    <location>
        <begin position="2403"/>
        <end position="2504"/>
    </location>
</feature>
<feature type="domain" description="DUF7927" evidence="9">
    <location>
        <begin position="2137"/>
        <end position="2266"/>
    </location>
</feature>
<feature type="region of interest" description="Disordered" evidence="4">
    <location>
        <begin position="1558"/>
        <end position="1583"/>
    </location>
</feature>
<dbReference type="SUPFAM" id="SSF117074">
    <property type="entry name" value="Hypothetical protein PA1324"/>
    <property type="match status" value="1"/>
</dbReference>
<name>A0A918FH91_AGRME</name>
<comment type="subcellular location">
    <subcellularLocation>
        <location evidence="1">Secreted</location>
    </subcellularLocation>
</comment>
<dbReference type="Pfam" id="PF25549">
    <property type="entry name" value="DUF7927"/>
    <property type="match status" value="14"/>
</dbReference>
<feature type="domain" description="DUF7927" evidence="9">
    <location>
        <begin position="1317"/>
        <end position="1445"/>
    </location>
</feature>
<keyword evidence="5" id="KW-0472">Membrane</keyword>
<keyword evidence="5" id="KW-0812">Transmembrane</keyword>
<feature type="region of interest" description="Disordered" evidence="4">
    <location>
        <begin position="2376"/>
        <end position="2398"/>
    </location>
</feature>
<dbReference type="Pfam" id="PF17210">
    <property type="entry name" value="SdrD_B"/>
    <property type="match status" value="1"/>
</dbReference>
<feature type="region of interest" description="Disordered" evidence="4">
    <location>
        <begin position="583"/>
        <end position="605"/>
    </location>
</feature>
<keyword evidence="5" id="KW-1133">Transmembrane helix</keyword>
<dbReference type="GO" id="GO:0005975">
    <property type="term" value="P:carbohydrate metabolic process"/>
    <property type="evidence" value="ECO:0007669"/>
    <property type="project" value="UniProtKB-ARBA"/>
</dbReference>
<dbReference type="Pfam" id="PF24346">
    <property type="entry name" value="DUF7507"/>
    <property type="match status" value="2"/>
</dbReference>
<evidence type="ECO:0008006" key="12">
    <source>
        <dbReference type="Google" id="ProtNLM"/>
    </source>
</evidence>
<proteinExistence type="predicted"/>
<evidence type="ECO:0000256" key="6">
    <source>
        <dbReference type="SAM" id="SignalP"/>
    </source>
</evidence>
<feature type="domain" description="DUF7507" evidence="8">
    <location>
        <begin position="2522"/>
        <end position="2619"/>
    </location>
</feature>
<dbReference type="GO" id="GO:0005576">
    <property type="term" value="C:extracellular region"/>
    <property type="evidence" value="ECO:0007669"/>
    <property type="project" value="UniProtKB-SubCell"/>
</dbReference>
<feature type="chain" id="PRO_5037572950" description="DUF11 domain-containing protein" evidence="6">
    <location>
        <begin position="38"/>
        <end position="2673"/>
    </location>
</feature>
<dbReference type="Proteomes" id="UP000610303">
    <property type="component" value="Unassembled WGS sequence"/>
</dbReference>
<protein>
    <recommendedName>
        <fullName evidence="12">DUF11 domain-containing protein</fullName>
    </recommendedName>
</protein>
<dbReference type="RefSeq" id="WP_189086660.1">
    <property type="nucleotide sequence ID" value="NZ_BMRJ01000007.1"/>
</dbReference>
<dbReference type="InterPro" id="IPR051172">
    <property type="entry name" value="Chlamydia_OmcB"/>
</dbReference>
<keyword evidence="2" id="KW-0964">Secreted</keyword>
<evidence type="ECO:0000259" key="9">
    <source>
        <dbReference type="Pfam" id="PF25549"/>
    </source>
</evidence>
<evidence type="ECO:0000256" key="4">
    <source>
        <dbReference type="SAM" id="MobiDB-lite"/>
    </source>
</evidence>
<dbReference type="InterPro" id="IPR047589">
    <property type="entry name" value="DUF11_rpt"/>
</dbReference>
<feature type="domain" description="DUF7927" evidence="9">
    <location>
        <begin position="2001"/>
        <end position="2115"/>
    </location>
</feature>
<reference evidence="10" key="2">
    <citation type="submission" date="2020-09" db="EMBL/GenBank/DDBJ databases">
        <authorList>
            <person name="Sun Q."/>
            <person name="Ohkuma M."/>
        </authorList>
    </citation>
    <scope>NUCLEOTIDE SEQUENCE</scope>
    <source>
        <strain evidence="10">JCM 3346</strain>
    </source>
</reference>
<feature type="domain" description="DUF7927" evidence="9">
    <location>
        <begin position="2273"/>
        <end position="2402"/>
    </location>
</feature>
<feature type="domain" description="DUF7927" evidence="9">
    <location>
        <begin position="777"/>
        <end position="899"/>
    </location>
</feature>
<dbReference type="EMBL" id="BMRJ01000007">
    <property type="protein sequence ID" value="GGR37620.1"/>
    <property type="molecule type" value="Genomic_DNA"/>
</dbReference>
<evidence type="ECO:0000256" key="1">
    <source>
        <dbReference type="ARBA" id="ARBA00004613"/>
    </source>
</evidence>
<gene>
    <name evidence="10" type="ORF">GCM10010196_34500</name>
</gene>
<evidence type="ECO:0000313" key="11">
    <source>
        <dbReference type="Proteomes" id="UP000610303"/>
    </source>
</evidence>
<dbReference type="InterPro" id="IPR033764">
    <property type="entry name" value="Sdr_B"/>
</dbReference>
<feature type="transmembrane region" description="Helical" evidence="5">
    <location>
        <begin position="2641"/>
        <end position="2662"/>
    </location>
</feature>